<name>A0AAE0P3H8_SORBR</name>
<protein>
    <submittedName>
        <fullName evidence="2">Uncharacterized protein</fullName>
    </submittedName>
</protein>
<reference evidence="2" key="2">
    <citation type="submission" date="2023-07" db="EMBL/GenBank/DDBJ databases">
        <authorList>
            <consortium name="Lawrence Berkeley National Laboratory"/>
            <person name="Haridas S."/>
            <person name="Hensen N."/>
            <person name="Bonometti L."/>
            <person name="Westerberg I."/>
            <person name="Brannstrom I.O."/>
            <person name="Guillou S."/>
            <person name="Cros-Aarteil S."/>
            <person name="Calhoun S."/>
            <person name="Kuo A."/>
            <person name="Mondo S."/>
            <person name="Pangilinan J."/>
            <person name="Riley R."/>
            <person name="LaButti K."/>
            <person name="Andreopoulos B."/>
            <person name="Lipzen A."/>
            <person name="Chen C."/>
            <person name="Yanf M."/>
            <person name="Daum C."/>
            <person name="Ng V."/>
            <person name="Clum A."/>
            <person name="Steindorff A."/>
            <person name="Ohm R."/>
            <person name="Martin F."/>
            <person name="Silar P."/>
            <person name="Natvig D."/>
            <person name="Lalanne C."/>
            <person name="Gautier V."/>
            <person name="Ament-velasquez S.L."/>
            <person name="Kruys A."/>
            <person name="Hutchinson M.I."/>
            <person name="Powell A.J."/>
            <person name="Barry K."/>
            <person name="Miller A.N."/>
            <person name="Grigoriev I.V."/>
            <person name="Debuchy R."/>
            <person name="Gladieux P."/>
            <person name="Thoren M.H."/>
            <person name="Johannesson H."/>
        </authorList>
    </citation>
    <scope>NUCLEOTIDE SEQUENCE</scope>
    <source>
        <strain evidence="2">FGSC 1904</strain>
    </source>
</reference>
<keyword evidence="3" id="KW-1185">Reference proteome</keyword>
<evidence type="ECO:0000313" key="2">
    <source>
        <dbReference type="EMBL" id="KAK3392626.1"/>
    </source>
</evidence>
<reference evidence="2" key="1">
    <citation type="journal article" date="2023" name="Mol. Phylogenet. Evol.">
        <title>Genome-scale phylogeny and comparative genomics of the fungal order Sordariales.</title>
        <authorList>
            <person name="Hensen N."/>
            <person name="Bonometti L."/>
            <person name="Westerberg I."/>
            <person name="Brannstrom I.O."/>
            <person name="Guillou S."/>
            <person name="Cros-Aarteil S."/>
            <person name="Calhoun S."/>
            <person name="Haridas S."/>
            <person name="Kuo A."/>
            <person name="Mondo S."/>
            <person name="Pangilinan J."/>
            <person name="Riley R."/>
            <person name="LaButti K."/>
            <person name="Andreopoulos B."/>
            <person name="Lipzen A."/>
            <person name="Chen C."/>
            <person name="Yan M."/>
            <person name="Daum C."/>
            <person name="Ng V."/>
            <person name="Clum A."/>
            <person name="Steindorff A."/>
            <person name="Ohm R.A."/>
            <person name="Martin F."/>
            <person name="Silar P."/>
            <person name="Natvig D.O."/>
            <person name="Lalanne C."/>
            <person name="Gautier V."/>
            <person name="Ament-Velasquez S.L."/>
            <person name="Kruys A."/>
            <person name="Hutchinson M.I."/>
            <person name="Powell A.J."/>
            <person name="Barry K."/>
            <person name="Miller A.N."/>
            <person name="Grigoriev I.V."/>
            <person name="Debuchy R."/>
            <person name="Gladieux P."/>
            <person name="Hiltunen Thoren M."/>
            <person name="Johannesson H."/>
        </authorList>
    </citation>
    <scope>NUCLEOTIDE SEQUENCE</scope>
    <source>
        <strain evidence="2">FGSC 1904</strain>
    </source>
</reference>
<feature type="compositionally biased region" description="Basic and acidic residues" evidence="1">
    <location>
        <begin position="290"/>
        <end position="314"/>
    </location>
</feature>
<sequence length="329" mass="37130">MPKGNKWEDIRDDLFQAYIYAAGPITTDMQASIEEFMQSRGHEIRWNAISLTKWDHKTHEDILLAMVEHFRPAVPDCKEITKILRSKGYTFTDSALLYVEMKLRTFTCRFEDDDVYYVVKASRPTIWDHDAHLALLQAVMIEAHPTKPQWEKILKRVHTKGYNYTQAAVLSHMKWDHNADKALIGCMMDENNPSEQNYRNLTAHMHKLGYTCTVKAVKQHLQKLRRKEGVAAATAGASDGGSVATPAKGRKRSAPGSGVKKTPGTGRGKKAAAAKSVPIAIDDSDDEEAGDFKETPSKKMKTEPKPDLESKVKEEFEEGAEDYMYPNEI</sequence>
<feature type="region of interest" description="Disordered" evidence="1">
    <location>
        <begin position="231"/>
        <end position="329"/>
    </location>
</feature>
<evidence type="ECO:0000256" key="1">
    <source>
        <dbReference type="SAM" id="MobiDB-lite"/>
    </source>
</evidence>
<dbReference type="Proteomes" id="UP001281003">
    <property type="component" value="Unassembled WGS sequence"/>
</dbReference>
<dbReference type="EMBL" id="JAUTDP010000011">
    <property type="protein sequence ID" value="KAK3392626.1"/>
    <property type="molecule type" value="Genomic_DNA"/>
</dbReference>
<feature type="compositionally biased region" description="Low complexity" evidence="1">
    <location>
        <begin position="231"/>
        <end position="245"/>
    </location>
</feature>
<dbReference type="AlphaFoldDB" id="A0AAE0P3H8"/>
<evidence type="ECO:0000313" key="3">
    <source>
        <dbReference type="Proteomes" id="UP001281003"/>
    </source>
</evidence>
<organism evidence="2 3">
    <name type="scientific">Sordaria brevicollis</name>
    <dbReference type="NCBI Taxonomy" id="83679"/>
    <lineage>
        <taxon>Eukaryota</taxon>
        <taxon>Fungi</taxon>
        <taxon>Dikarya</taxon>
        <taxon>Ascomycota</taxon>
        <taxon>Pezizomycotina</taxon>
        <taxon>Sordariomycetes</taxon>
        <taxon>Sordariomycetidae</taxon>
        <taxon>Sordariales</taxon>
        <taxon>Sordariaceae</taxon>
        <taxon>Sordaria</taxon>
    </lineage>
</organism>
<gene>
    <name evidence="2" type="ORF">B0T20DRAFT_456081</name>
</gene>
<accession>A0AAE0P3H8</accession>
<comment type="caution">
    <text evidence="2">The sequence shown here is derived from an EMBL/GenBank/DDBJ whole genome shotgun (WGS) entry which is preliminary data.</text>
</comment>
<proteinExistence type="predicted"/>